<comment type="caution">
    <text evidence="1">The sequence shown here is derived from an EMBL/GenBank/DDBJ whole genome shotgun (WGS) entry which is preliminary data.</text>
</comment>
<evidence type="ECO:0000313" key="1">
    <source>
        <dbReference type="EMBL" id="KAE8255083.1"/>
    </source>
</evidence>
<dbReference type="EMBL" id="LWDF02000170">
    <property type="protein sequence ID" value="KAE8255083.1"/>
    <property type="molecule type" value="Genomic_DNA"/>
</dbReference>
<evidence type="ECO:0000313" key="2">
    <source>
        <dbReference type="Proteomes" id="UP000077521"/>
    </source>
</evidence>
<accession>A0A177TDG0</accession>
<organism evidence="1 2">
    <name type="scientific">Tilletia indica</name>
    <dbReference type="NCBI Taxonomy" id="43049"/>
    <lineage>
        <taxon>Eukaryota</taxon>
        <taxon>Fungi</taxon>
        <taxon>Dikarya</taxon>
        <taxon>Basidiomycota</taxon>
        <taxon>Ustilaginomycotina</taxon>
        <taxon>Exobasidiomycetes</taxon>
        <taxon>Tilletiales</taxon>
        <taxon>Tilletiaceae</taxon>
        <taxon>Tilletia</taxon>
    </lineage>
</organism>
<reference evidence="1" key="1">
    <citation type="submission" date="2016-04" db="EMBL/GenBank/DDBJ databases">
        <authorList>
            <person name="Nguyen H.D."/>
            <person name="Samba Siva P."/>
            <person name="Cullis J."/>
            <person name="Levesque C.A."/>
            <person name="Hambleton S."/>
        </authorList>
    </citation>
    <scope>NUCLEOTIDE SEQUENCE</scope>
    <source>
        <strain evidence="1">DAOMC 236416</strain>
    </source>
</reference>
<keyword evidence="2" id="KW-1185">Reference proteome</keyword>
<reference evidence="1" key="2">
    <citation type="journal article" date="2019" name="IMA Fungus">
        <title>Genome sequencing and comparison of five Tilletia species to identify candidate genes for the detection of regulated species infecting wheat.</title>
        <authorList>
            <person name="Nguyen H.D.T."/>
            <person name="Sultana T."/>
            <person name="Kesanakurti P."/>
            <person name="Hambleton S."/>
        </authorList>
    </citation>
    <scope>NUCLEOTIDE SEQUENCE</scope>
    <source>
        <strain evidence="1">DAOMC 236416</strain>
    </source>
</reference>
<dbReference type="AlphaFoldDB" id="A0A177TDG0"/>
<proteinExistence type="predicted"/>
<dbReference type="Proteomes" id="UP000077521">
    <property type="component" value="Unassembled WGS sequence"/>
</dbReference>
<gene>
    <name evidence="1" type="ORF">A4X13_0g3174</name>
</gene>
<name>A0A177TDG0_9BASI</name>
<protein>
    <submittedName>
        <fullName evidence="1">Uncharacterized protein</fullName>
    </submittedName>
</protein>
<sequence length="89" mass="8991">MRFTSALTFLAIVSTAALVGATPVPAKQITPEQGFGGGFCRPGPGCGYGKKRAEALAAAESVLIRGKIRPEQGFGGGFCRGGPGCGYAK</sequence>